<dbReference type="EMBL" id="JALJOQ010000154">
    <property type="protein sequence ID" value="KAK9793163.1"/>
    <property type="molecule type" value="Genomic_DNA"/>
</dbReference>
<reference evidence="1 2" key="1">
    <citation type="journal article" date="2024" name="Nat. Commun.">
        <title>Phylogenomics reveals the evolutionary origins of lichenization in chlorophyte algae.</title>
        <authorList>
            <person name="Puginier C."/>
            <person name="Libourel C."/>
            <person name="Otte J."/>
            <person name="Skaloud P."/>
            <person name="Haon M."/>
            <person name="Grisel S."/>
            <person name="Petersen M."/>
            <person name="Berrin J.G."/>
            <person name="Delaux P.M."/>
            <person name="Dal Grande F."/>
            <person name="Keller J."/>
        </authorList>
    </citation>
    <scope>NUCLEOTIDE SEQUENCE [LARGE SCALE GENOMIC DNA]</scope>
    <source>
        <strain evidence="1 2">SAG 2036</strain>
    </source>
</reference>
<keyword evidence="2" id="KW-1185">Reference proteome</keyword>
<dbReference type="AlphaFoldDB" id="A0AAW1NSS1"/>
<organism evidence="1 2">
    <name type="scientific">Symbiochloris irregularis</name>
    <dbReference type="NCBI Taxonomy" id="706552"/>
    <lineage>
        <taxon>Eukaryota</taxon>
        <taxon>Viridiplantae</taxon>
        <taxon>Chlorophyta</taxon>
        <taxon>core chlorophytes</taxon>
        <taxon>Trebouxiophyceae</taxon>
        <taxon>Trebouxiales</taxon>
        <taxon>Trebouxiaceae</taxon>
        <taxon>Symbiochloris</taxon>
    </lineage>
</organism>
<accession>A0AAW1NSS1</accession>
<proteinExistence type="predicted"/>
<name>A0AAW1NSS1_9CHLO</name>
<evidence type="ECO:0000313" key="1">
    <source>
        <dbReference type="EMBL" id="KAK9793163.1"/>
    </source>
</evidence>
<evidence type="ECO:0000313" key="2">
    <source>
        <dbReference type="Proteomes" id="UP001465755"/>
    </source>
</evidence>
<sequence>MEQTHELAPTHICTKDRQDHIVDWALDMELHSMLQFTPCDLWQVLQHRSLWVVGDSQSADTWVAMICFMREFWNLTITDRPGNADVEALQFLKEATSAAPTVSLEQVKCAELTAGGGTGRICHMRVNEVEAELALGMALLQHLSRGTQPIVVSNWGLWQHRAHIFGAGLQQLLLMLNTGQYPFWIWKDTPPQHFQWRNGEFYPAGHQAPFQCYPHNTTLQPDKTLVAKPGYEAILTGLWRNTMPYGILHPHIPYVNTWNLTSMLWDFHRDNYGHGHECSHFCHPGAPQVWIYHIYEKIKAFAPADVVLPERFHPSGHMSHRRQQESDAD</sequence>
<gene>
    <name evidence="1" type="ORF">WJX73_000443</name>
</gene>
<comment type="caution">
    <text evidence="1">The sequence shown here is derived from an EMBL/GenBank/DDBJ whole genome shotgun (WGS) entry which is preliminary data.</text>
</comment>
<protein>
    <submittedName>
        <fullName evidence="1">Uncharacterized protein</fullName>
    </submittedName>
</protein>
<dbReference type="Proteomes" id="UP001465755">
    <property type="component" value="Unassembled WGS sequence"/>
</dbReference>